<accession>A0AAN7BWX9</accession>
<keyword evidence="2" id="KW-1185">Reference proteome</keyword>
<dbReference type="SUPFAM" id="SSF52972">
    <property type="entry name" value="ITPase-like"/>
    <property type="match status" value="1"/>
</dbReference>
<evidence type="ECO:0008006" key="3">
    <source>
        <dbReference type="Google" id="ProtNLM"/>
    </source>
</evidence>
<evidence type="ECO:0000313" key="1">
    <source>
        <dbReference type="EMBL" id="KAK4231144.1"/>
    </source>
</evidence>
<organism evidence="1 2">
    <name type="scientific">Podospora fimiseda</name>
    <dbReference type="NCBI Taxonomy" id="252190"/>
    <lineage>
        <taxon>Eukaryota</taxon>
        <taxon>Fungi</taxon>
        <taxon>Dikarya</taxon>
        <taxon>Ascomycota</taxon>
        <taxon>Pezizomycotina</taxon>
        <taxon>Sordariomycetes</taxon>
        <taxon>Sordariomycetidae</taxon>
        <taxon>Sordariales</taxon>
        <taxon>Podosporaceae</taxon>
        <taxon>Podospora</taxon>
    </lineage>
</organism>
<reference evidence="1" key="2">
    <citation type="submission" date="2023-05" db="EMBL/GenBank/DDBJ databases">
        <authorList>
            <consortium name="Lawrence Berkeley National Laboratory"/>
            <person name="Steindorff A."/>
            <person name="Hensen N."/>
            <person name="Bonometti L."/>
            <person name="Westerberg I."/>
            <person name="Brannstrom I.O."/>
            <person name="Guillou S."/>
            <person name="Cros-Aarteil S."/>
            <person name="Calhoun S."/>
            <person name="Haridas S."/>
            <person name="Kuo A."/>
            <person name="Mondo S."/>
            <person name="Pangilinan J."/>
            <person name="Riley R."/>
            <person name="Labutti K."/>
            <person name="Andreopoulos B."/>
            <person name="Lipzen A."/>
            <person name="Chen C."/>
            <person name="Yanf M."/>
            <person name="Daum C."/>
            <person name="Ng V."/>
            <person name="Clum A."/>
            <person name="Ohm R."/>
            <person name="Martin F."/>
            <person name="Silar P."/>
            <person name="Natvig D."/>
            <person name="Lalanne C."/>
            <person name="Gautier V."/>
            <person name="Ament-Velasquez S.L."/>
            <person name="Kruys A."/>
            <person name="Hutchinson M.I."/>
            <person name="Powell A.J."/>
            <person name="Barry K."/>
            <person name="Miller A.N."/>
            <person name="Grigoriev I.V."/>
            <person name="Debuchy R."/>
            <person name="Gladieux P."/>
            <person name="Thoren M.H."/>
            <person name="Johannesson H."/>
        </authorList>
    </citation>
    <scope>NUCLEOTIDE SEQUENCE</scope>
    <source>
        <strain evidence="1">CBS 990.96</strain>
    </source>
</reference>
<dbReference type="AlphaFoldDB" id="A0AAN7BWX9"/>
<evidence type="ECO:0000313" key="2">
    <source>
        <dbReference type="Proteomes" id="UP001301958"/>
    </source>
</evidence>
<name>A0AAN7BWX9_9PEZI</name>
<proteinExistence type="predicted"/>
<reference evidence="1" key="1">
    <citation type="journal article" date="2023" name="Mol. Phylogenet. Evol.">
        <title>Genome-scale phylogeny and comparative genomics of the fungal order Sordariales.</title>
        <authorList>
            <person name="Hensen N."/>
            <person name="Bonometti L."/>
            <person name="Westerberg I."/>
            <person name="Brannstrom I.O."/>
            <person name="Guillou S."/>
            <person name="Cros-Aarteil S."/>
            <person name="Calhoun S."/>
            <person name="Haridas S."/>
            <person name="Kuo A."/>
            <person name="Mondo S."/>
            <person name="Pangilinan J."/>
            <person name="Riley R."/>
            <person name="LaButti K."/>
            <person name="Andreopoulos B."/>
            <person name="Lipzen A."/>
            <person name="Chen C."/>
            <person name="Yan M."/>
            <person name="Daum C."/>
            <person name="Ng V."/>
            <person name="Clum A."/>
            <person name="Steindorff A."/>
            <person name="Ohm R.A."/>
            <person name="Martin F."/>
            <person name="Silar P."/>
            <person name="Natvig D.O."/>
            <person name="Lalanne C."/>
            <person name="Gautier V."/>
            <person name="Ament-Velasquez S.L."/>
            <person name="Kruys A."/>
            <person name="Hutchinson M.I."/>
            <person name="Powell A.J."/>
            <person name="Barry K."/>
            <person name="Miller A.N."/>
            <person name="Grigoriev I.V."/>
            <person name="Debuchy R."/>
            <person name="Gladieux P."/>
            <person name="Hiltunen Thoren M."/>
            <person name="Johannesson H."/>
        </authorList>
    </citation>
    <scope>NUCLEOTIDE SEQUENCE</scope>
    <source>
        <strain evidence="1">CBS 990.96</strain>
    </source>
</reference>
<comment type="caution">
    <text evidence="1">The sequence shown here is derived from an EMBL/GenBank/DDBJ whole genome shotgun (WGS) entry which is preliminary data.</text>
</comment>
<dbReference type="Gene3D" id="3.90.950.10">
    <property type="match status" value="1"/>
</dbReference>
<dbReference type="Proteomes" id="UP001301958">
    <property type="component" value="Unassembled WGS sequence"/>
</dbReference>
<dbReference type="EMBL" id="MU865294">
    <property type="protein sequence ID" value="KAK4231144.1"/>
    <property type="molecule type" value="Genomic_DNA"/>
</dbReference>
<sequence>MPTPTNLYNPFLPRQIPPLRIFPSPTLSNLFPNNSPLPSFPRLPSSSSPSERNNYLLIIPTANASKTTLLKSHLTNLLPPSSTLSTLTIPATSNAGEQPYDSLGPIGAYNRILNALNSYSSSPSKHKGTIIIASIENFIQIDGEKGIDYGFVVIYNGSTGHIRRGISRGVEVPKEYLKEARKYGFEDEEKGKGKVTIGEVLEANLGGRVEKADWHRVLTEGGVSRYELLREALEGVGVPW</sequence>
<dbReference type="InterPro" id="IPR029001">
    <property type="entry name" value="ITPase-like_fam"/>
</dbReference>
<gene>
    <name evidence="1" type="ORF">QBC38DRAFT_466954</name>
</gene>
<protein>
    <recommendedName>
        <fullName evidence="3">Non-canonical purine NTP phosphatase/PRRC1 domain-containing protein</fullName>
    </recommendedName>
</protein>